<dbReference type="KEGG" id="noj:EJ995_11975"/>
<evidence type="ECO:0000313" key="6">
    <source>
        <dbReference type="Proteomes" id="UP000279600"/>
    </source>
</evidence>
<dbReference type="InterPro" id="IPR035986">
    <property type="entry name" value="PKD_dom_sf"/>
</dbReference>
<dbReference type="Pfam" id="PF18911">
    <property type="entry name" value="PKD_4"/>
    <property type="match status" value="1"/>
</dbReference>
<dbReference type="Pfam" id="PF00722">
    <property type="entry name" value="Glyco_hydro_16"/>
    <property type="match status" value="1"/>
</dbReference>
<dbReference type="PROSITE" id="PS51257">
    <property type="entry name" value="PROKAR_LIPOPROTEIN"/>
    <property type="match status" value="1"/>
</dbReference>
<dbReference type="GO" id="GO:0005975">
    <property type="term" value="P:carbohydrate metabolic process"/>
    <property type="evidence" value="ECO:0007669"/>
    <property type="project" value="InterPro"/>
</dbReference>
<dbReference type="GO" id="GO:0004553">
    <property type="term" value="F:hydrolase activity, hydrolyzing O-glycosyl compounds"/>
    <property type="evidence" value="ECO:0007669"/>
    <property type="project" value="InterPro"/>
</dbReference>
<dbReference type="PANTHER" id="PTHR10963:SF55">
    <property type="entry name" value="GLYCOSIDE HYDROLASE FAMILY 16 PROTEIN"/>
    <property type="match status" value="1"/>
</dbReference>
<accession>A0A3S9N179</accession>
<dbReference type="PANTHER" id="PTHR10963">
    <property type="entry name" value="GLYCOSYL HYDROLASE-RELATED"/>
    <property type="match status" value="1"/>
</dbReference>
<dbReference type="SUPFAM" id="SSF49899">
    <property type="entry name" value="Concanavalin A-like lectins/glucanases"/>
    <property type="match status" value="1"/>
</dbReference>
<organism evidence="5 6">
    <name type="scientific">Nonlabens ponticola</name>
    <dbReference type="NCBI Taxonomy" id="2496866"/>
    <lineage>
        <taxon>Bacteria</taxon>
        <taxon>Pseudomonadati</taxon>
        <taxon>Bacteroidota</taxon>
        <taxon>Flavobacteriia</taxon>
        <taxon>Flavobacteriales</taxon>
        <taxon>Flavobacteriaceae</taxon>
        <taxon>Nonlabens</taxon>
    </lineage>
</organism>
<dbReference type="InterPro" id="IPR050546">
    <property type="entry name" value="Glycosyl_Hydrlase_16"/>
</dbReference>
<dbReference type="Gene3D" id="2.60.120.200">
    <property type="match status" value="1"/>
</dbReference>
<dbReference type="InterPro" id="IPR000601">
    <property type="entry name" value="PKD_dom"/>
</dbReference>
<dbReference type="InterPro" id="IPR013783">
    <property type="entry name" value="Ig-like_fold"/>
</dbReference>
<dbReference type="SUPFAM" id="SSF49299">
    <property type="entry name" value="PKD domain"/>
    <property type="match status" value="1"/>
</dbReference>
<dbReference type="PROSITE" id="PS51762">
    <property type="entry name" value="GH16_2"/>
    <property type="match status" value="1"/>
</dbReference>
<dbReference type="CDD" id="cd08023">
    <property type="entry name" value="GH16_laminarinase_like"/>
    <property type="match status" value="1"/>
</dbReference>
<dbReference type="EMBL" id="CP034549">
    <property type="protein sequence ID" value="AZQ45251.1"/>
    <property type="molecule type" value="Genomic_DNA"/>
</dbReference>
<dbReference type="Gene3D" id="2.60.40.10">
    <property type="entry name" value="Immunoglobulins"/>
    <property type="match status" value="1"/>
</dbReference>
<proteinExistence type="inferred from homology"/>
<protein>
    <submittedName>
        <fullName evidence="5">Glycoside hydrolase family 16 protein</fullName>
    </submittedName>
</protein>
<evidence type="ECO:0000259" key="4">
    <source>
        <dbReference type="PROSITE" id="PS51762"/>
    </source>
</evidence>
<comment type="similarity">
    <text evidence="1">Belongs to the glycosyl hydrolase 16 family.</text>
</comment>
<dbReference type="InterPro" id="IPR000757">
    <property type="entry name" value="Beta-glucanase-like"/>
</dbReference>
<feature type="domain" description="PKD" evidence="3">
    <location>
        <begin position="55"/>
        <end position="119"/>
    </location>
</feature>
<dbReference type="OrthoDB" id="9809583at2"/>
<reference evidence="5 6" key="1">
    <citation type="submission" date="2018-12" db="EMBL/GenBank/DDBJ databases">
        <title>Complete genome of Nonlabens sp. MJ115.</title>
        <authorList>
            <person name="Choi H.S."/>
            <person name="Jung J."/>
        </authorList>
    </citation>
    <scope>NUCLEOTIDE SEQUENCE [LARGE SCALE GENOMIC DNA]</scope>
    <source>
        <strain evidence="5 6">MJ115</strain>
    </source>
</reference>
<evidence type="ECO:0000256" key="1">
    <source>
        <dbReference type="ARBA" id="ARBA00006865"/>
    </source>
</evidence>
<keyword evidence="5" id="KW-0378">Hydrolase</keyword>
<evidence type="ECO:0000313" key="5">
    <source>
        <dbReference type="EMBL" id="AZQ45251.1"/>
    </source>
</evidence>
<sequence>MFNKIGWFLVIAVTILGCQDDDTEFGPVVAPSDLSVSFEVQGEDDENPNGDGTGVVTFSANASNALNYTYSFGDSRSSFSSDGDLEHRYVQQGVNTYTVTVTATGTGGAATSQTTQVTVFSAFEDNDAKQLLTGGSSKIWYWAAAEPGHLGVGPNNGDPTDGNNNFPQFYQAAPFEKNGADESLCLYEDQLVFSLNDDEELVYQLNNFGQTYFNGAFESVVGGSNGFDFCYDFDTDGVKNVTLSPSESIVPDSEKRGTTMTFSDDGFMSYYINTSVYDILELTENRMVVRGIMNGDLAWYHTFSTDDPNAEQGGDDNSDGSGEPEGTLVWSDEFDVDGAPNPANWTFDTGTGSDGWGNNEQQFYTDRTENIEVSNGTLKITARDEDFGGRSYTSSRIKTEGLFEFQYGTIEFSAKLPEGGGTWPAIWSLGADYQTNPWPAAGEIDYMEHIGNTQNTIYATVHRPGASGGNADGGEIEIENASSEFHTYRTIWNEDTIRFFVDGELIHQVANSDAVPFNKDFFIIMNIAMGGNFGGDIDPAFTESTMEVDYIRVYQ</sequence>
<dbReference type="PROSITE" id="PS50093">
    <property type="entry name" value="PKD"/>
    <property type="match status" value="1"/>
</dbReference>
<evidence type="ECO:0000256" key="2">
    <source>
        <dbReference type="SAM" id="MobiDB-lite"/>
    </source>
</evidence>
<feature type="region of interest" description="Disordered" evidence="2">
    <location>
        <begin position="304"/>
        <end position="329"/>
    </location>
</feature>
<dbReference type="AlphaFoldDB" id="A0A3S9N179"/>
<name>A0A3S9N179_9FLAO</name>
<feature type="domain" description="GH16" evidence="4">
    <location>
        <begin position="310"/>
        <end position="555"/>
    </location>
</feature>
<dbReference type="Proteomes" id="UP000279600">
    <property type="component" value="Chromosome"/>
</dbReference>
<dbReference type="InterPro" id="IPR013320">
    <property type="entry name" value="ConA-like_dom_sf"/>
</dbReference>
<keyword evidence="6" id="KW-1185">Reference proteome</keyword>
<gene>
    <name evidence="5" type="ORF">EJ995_11975</name>
</gene>
<evidence type="ECO:0000259" key="3">
    <source>
        <dbReference type="PROSITE" id="PS50093"/>
    </source>
</evidence>